<comment type="caution">
    <text evidence="2">The sequence shown here is derived from an EMBL/GenBank/DDBJ whole genome shotgun (WGS) entry which is preliminary data.</text>
</comment>
<accession>A0A841FMP3</accession>
<dbReference type="RefSeq" id="WP_184790119.1">
    <property type="nucleotide sequence ID" value="NZ_BONT01000081.1"/>
</dbReference>
<evidence type="ECO:0000313" key="3">
    <source>
        <dbReference type="Proteomes" id="UP000548476"/>
    </source>
</evidence>
<evidence type="ECO:0000313" key="2">
    <source>
        <dbReference type="EMBL" id="MBB6037285.1"/>
    </source>
</evidence>
<keyword evidence="1" id="KW-1133">Transmembrane helix</keyword>
<keyword evidence="1" id="KW-0472">Membrane</keyword>
<protein>
    <submittedName>
        <fullName evidence="2">Uncharacterized protein</fullName>
    </submittedName>
</protein>
<gene>
    <name evidence="2" type="ORF">HNR73_005161</name>
</gene>
<feature type="transmembrane region" description="Helical" evidence="1">
    <location>
        <begin position="26"/>
        <end position="51"/>
    </location>
</feature>
<dbReference type="EMBL" id="JACHGT010000012">
    <property type="protein sequence ID" value="MBB6037285.1"/>
    <property type="molecule type" value="Genomic_DNA"/>
</dbReference>
<proteinExistence type="predicted"/>
<name>A0A841FMP3_9ACTN</name>
<organism evidence="2 3">
    <name type="scientific">Phytomonospora endophytica</name>
    <dbReference type="NCBI Taxonomy" id="714109"/>
    <lineage>
        <taxon>Bacteria</taxon>
        <taxon>Bacillati</taxon>
        <taxon>Actinomycetota</taxon>
        <taxon>Actinomycetes</taxon>
        <taxon>Micromonosporales</taxon>
        <taxon>Micromonosporaceae</taxon>
        <taxon>Phytomonospora</taxon>
    </lineage>
</organism>
<keyword evidence="1" id="KW-0812">Transmembrane</keyword>
<dbReference type="Proteomes" id="UP000548476">
    <property type="component" value="Unassembled WGS sequence"/>
</dbReference>
<dbReference type="AlphaFoldDB" id="A0A841FMP3"/>
<sequence>MRGVLMLAVPSSIESGADATLTSPGLLLAARVFFGALAVVGLYLSYAGWFARETRT</sequence>
<reference evidence="2 3" key="1">
    <citation type="submission" date="2020-08" db="EMBL/GenBank/DDBJ databases">
        <title>Genomic Encyclopedia of Type Strains, Phase IV (KMG-IV): sequencing the most valuable type-strain genomes for metagenomic binning, comparative biology and taxonomic classification.</title>
        <authorList>
            <person name="Goeker M."/>
        </authorList>
    </citation>
    <scope>NUCLEOTIDE SEQUENCE [LARGE SCALE GENOMIC DNA]</scope>
    <source>
        <strain evidence="2 3">YIM 65646</strain>
    </source>
</reference>
<keyword evidence="3" id="KW-1185">Reference proteome</keyword>
<evidence type="ECO:0000256" key="1">
    <source>
        <dbReference type="SAM" id="Phobius"/>
    </source>
</evidence>